<dbReference type="SUPFAM" id="SSF63737">
    <property type="entry name" value="Leukotriene A4 hydrolase N-terminal domain"/>
    <property type="match status" value="2"/>
</dbReference>
<organism evidence="6 7">
    <name type="scientific">Lepeophtheirus salmonis</name>
    <name type="common">Salmon louse</name>
    <name type="synonym">Caligus salmonis</name>
    <dbReference type="NCBI Taxonomy" id="72036"/>
    <lineage>
        <taxon>Eukaryota</taxon>
        <taxon>Metazoa</taxon>
        <taxon>Ecdysozoa</taxon>
        <taxon>Arthropoda</taxon>
        <taxon>Crustacea</taxon>
        <taxon>Multicrustacea</taxon>
        <taxon>Hexanauplia</taxon>
        <taxon>Copepoda</taxon>
        <taxon>Siphonostomatoida</taxon>
        <taxon>Caligidae</taxon>
        <taxon>Lepeophtheirus</taxon>
    </lineage>
</organism>
<dbReference type="GO" id="GO:0043171">
    <property type="term" value="P:peptide catabolic process"/>
    <property type="evidence" value="ECO:0007669"/>
    <property type="project" value="TreeGrafter"/>
</dbReference>
<dbReference type="PANTHER" id="PTHR11533:SF294">
    <property type="entry name" value="THYROTROPIN-RELEASING HORMONE-DEGRADING ECTOENZYME"/>
    <property type="match status" value="1"/>
</dbReference>
<dbReference type="GO" id="GO:0005737">
    <property type="term" value="C:cytoplasm"/>
    <property type="evidence" value="ECO:0007669"/>
    <property type="project" value="TreeGrafter"/>
</dbReference>
<evidence type="ECO:0000259" key="5">
    <source>
        <dbReference type="Pfam" id="PF17921"/>
    </source>
</evidence>
<sequence>MLVSNLSRFAVLLIEHEHARLLHSGPATTLASLLSPYWIVRGRQLVNSIIRQCVRCLRSLAKRSPQNMGDLPVARENGSFAQRMITEGSIEEHQGSWIGNDIEGEKLDKNGKKKISTSRDEEKGRRKFNKKNRSTRVKFILNGKMILKDPRKELSPDILHYEELLNSLGIPEDDINCINDCKRGAGFIILILKTPINVPIKFNQLKEPQNIDATDLRLPNHIKPKSYDIKLSPKYDGTDKLSGVIKIEVECVMEGSTNITLHAKHINITHMEMIENDSMGIIDIRNTSKEEMETDFIWTIRNGDKSVASQSSSSKYQNELHAGLACSTNTAIINEYLNMTRDHQKFNSKAAIALDFRLPHHIQPTSYDIQLSPQYGESNKLSGIVKIEVECVMEGSKNITLHSKLIHITRLLIKEKISGNKVKITNLSYGEAGTDLWSCKFGNPKCVNISIKAVEEWMKDINKVPNVDIFETLVCTAIQEGNESMWDFVASQSASTNNPNEFIASLACSKNVSIIEKYLHMTRENQTFNSKASIVYDKVCETQIGRSVFIDFLKVEFDQIMTSRNTFLILSVRDVVYKVLELSNNSTRFEEVAKFMKRNSLFSKVEINIRREQWIMNQANVKIVNDWIQENITSF</sequence>
<dbReference type="Pfam" id="PF17921">
    <property type="entry name" value="Integrase_H2C2"/>
    <property type="match status" value="1"/>
</dbReference>
<evidence type="ECO:0000313" key="6">
    <source>
        <dbReference type="EMBL" id="CAF2971766.1"/>
    </source>
</evidence>
<dbReference type="GO" id="GO:0006508">
    <property type="term" value="P:proteolysis"/>
    <property type="evidence" value="ECO:0007669"/>
    <property type="project" value="TreeGrafter"/>
</dbReference>
<feature type="domain" description="Integrase zinc-binding" evidence="5">
    <location>
        <begin position="13"/>
        <end position="59"/>
    </location>
</feature>
<evidence type="ECO:0000313" key="7">
    <source>
        <dbReference type="Proteomes" id="UP000675881"/>
    </source>
</evidence>
<proteinExistence type="inferred from homology"/>
<reference evidence="6" key="1">
    <citation type="submission" date="2021-02" db="EMBL/GenBank/DDBJ databases">
        <authorList>
            <person name="Bekaert M."/>
        </authorList>
    </citation>
    <scope>NUCLEOTIDE SEQUENCE</scope>
    <source>
        <strain evidence="6">IoA-00</strain>
    </source>
</reference>
<dbReference type="Gene3D" id="2.60.40.1730">
    <property type="entry name" value="tricorn interacting facor f3 domain"/>
    <property type="match status" value="2"/>
</dbReference>
<dbReference type="Pfam" id="PF17900">
    <property type="entry name" value="Peptidase_M1_N"/>
    <property type="match status" value="1"/>
</dbReference>
<evidence type="ECO:0000259" key="4">
    <source>
        <dbReference type="Pfam" id="PF17900"/>
    </source>
</evidence>
<dbReference type="GO" id="GO:0005615">
    <property type="term" value="C:extracellular space"/>
    <property type="evidence" value="ECO:0007669"/>
    <property type="project" value="TreeGrafter"/>
</dbReference>
<gene>
    <name evidence="6" type="ORF">LSAA_11665</name>
</gene>
<feature type="domain" description="Aminopeptidase N-like N-terminal" evidence="4">
    <location>
        <begin position="223"/>
        <end position="309"/>
    </location>
</feature>
<dbReference type="GO" id="GO:0042277">
    <property type="term" value="F:peptide binding"/>
    <property type="evidence" value="ECO:0007669"/>
    <property type="project" value="TreeGrafter"/>
</dbReference>
<dbReference type="InterPro" id="IPR024571">
    <property type="entry name" value="ERAP1-like_C_dom"/>
</dbReference>
<keyword evidence="7" id="KW-1185">Reference proteome</keyword>
<dbReference type="EMBL" id="HG994585">
    <property type="protein sequence ID" value="CAF2971766.1"/>
    <property type="molecule type" value="Genomic_DNA"/>
</dbReference>
<dbReference type="Gene3D" id="1.25.50.20">
    <property type="match status" value="1"/>
</dbReference>
<dbReference type="GO" id="GO:0016020">
    <property type="term" value="C:membrane"/>
    <property type="evidence" value="ECO:0007669"/>
    <property type="project" value="TreeGrafter"/>
</dbReference>
<dbReference type="GO" id="GO:0070006">
    <property type="term" value="F:metalloaminopeptidase activity"/>
    <property type="evidence" value="ECO:0007669"/>
    <property type="project" value="TreeGrafter"/>
</dbReference>
<dbReference type="Proteomes" id="UP000675881">
    <property type="component" value="Chromosome 6"/>
</dbReference>
<accession>A0A7R8HA72</accession>
<feature type="region of interest" description="Disordered" evidence="2">
    <location>
        <begin position="108"/>
        <end position="129"/>
    </location>
</feature>
<dbReference type="GO" id="GO:0008270">
    <property type="term" value="F:zinc ion binding"/>
    <property type="evidence" value="ECO:0007669"/>
    <property type="project" value="TreeGrafter"/>
</dbReference>
<dbReference type="Pfam" id="PF11838">
    <property type="entry name" value="ERAP1_C"/>
    <property type="match status" value="1"/>
</dbReference>
<name>A0A7R8HA72_LEPSM</name>
<feature type="domain" description="ERAP1-like C-terminal" evidence="3">
    <location>
        <begin position="437"/>
        <end position="600"/>
    </location>
</feature>
<evidence type="ECO:0000256" key="2">
    <source>
        <dbReference type="SAM" id="MobiDB-lite"/>
    </source>
</evidence>
<dbReference type="InterPro" id="IPR050344">
    <property type="entry name" value="Peptidase_M1_aminopeptidases"/>
</dbReference>
<comment type="similarity">
    <text evidence="1">Belongs to the peptidase M1 family.</text>
</comment>
<dbReference type="OrthoDB" id="7864030at2759"/>
<dbReference type="InterPro" id="IPR042097">
    <property type="entry name" value="Aminopeptidase_N-like_N_sf"/>
</dbReference>
<evidence type="ECO:0000256" key="1">
    <source>
        <dbReference type="ARBA" id="ARBA00010136"/>
    </source>
</evidence>
<protein>
    <submittedName>
        <fullName evidence="6">(salmon louse) hypothetical protein</fullName>
    </submittedName>
</protein>
<dbReference type="PANTHER" id="PTHR11533">
    <property type="entry name" value="PROTEASE M1 ZINC METALLOPROTEASE"/>
    <property type="match status" value="1"/>
</dbReference>
<dbReference type="InterPro" id="IPR045357">
    <property type="entry name" value="Aminopeptidase_N-like_N"/>
</dbReference>
<dbReference type="AlphaFoldDB" id="A0A7R8HA72"/>
<evidence type="ECO:0000259" key="3">
    <source>
        <dbReference type="Pfam" id="PF11838"/>
    </source>
</evidence>
<dbReference type="InterPro" id="IPR041588">
    <property type="entry name" value="Integrase_H2C2"/>
</dbReference>